<dbReference type="Gene3D" id="3.40.50.720">
    <property type="entry name" value="NAD(P)-binding Rossmann-like Domain"/>
    <property type="match status" value="1"/>
</dbReference>
<dbReference type="GO" id="GO:0050661">
    <property type="term" value="F:NADP binding"/>
    <property type="evidence" value="ECO:0007669"/>
    <property type="project" value="InterPro"/>
</dbReference>
<proteinExistence type="inferred from homology"/>
<feature type="domain" description="6-phosphogluconate dehydrogenase NADP-binding" evidence="5">
    <location>
        <begin position="5"/>
        <end position="162"/>
    </location>
</feature>
<dbReference type="PANTHER" id="PTHR22981">
    <property type="entry name" value="3-HYDROXYISOBUTYRATE DEHYDROGENASE-RELATED"/>
    <property type="match status" value="1"/>
</dbReference>
<dbReference type="AlphaFoldDB" id="A0A4V2PBK4"/>
<sequence>MSKVVGFIGAGQMGEPMVVRLVAAGHRTVVYARQDAVRDRLRAAGAEVVDSVREAAASSEVIIACLFSDQQLREVLSGPDGVLASARGDAVMVSHTTGTVSTITELAAVRPDGPVLLDGPVSGSAEDIAAGRLTVLLGGPSAAVEAVRPVLSAYSSSVLATGALGSALGVKLVNNALFAANAQLVAVAAEVGRKLGIEEDQLLQALSVASGNSYAADSIRRTGGLAKFEKRAAPFLRKDVAACVSATAELGIDLGGLGAVIADGPFDLN</sequence>
<gene>
    <name evidence="7" type="ORF">DFR71_3659</name>
</gene>
<dbReference type="InterPro" id="IPR008927">
    <property type="entry name" value="6-PGluconate_DH-like_C_sf"/>
</dbReference>
<keyword evidence="2" id="KW-0560">Oxidoreductase</keyword>
<dbReference type="PANTHER" id="PTHR22981:SF7">
    <property type="entry name" value="3-HYDROXYISOBUTYRATE DEHYDROGENASE, MITOCHONDRIAL"/>
    <property type="match status" value="1"/>
</dbReference>
<dbReference type="STRING" id="1210063.GCA_001612665_01318"/>
<feature type="active site" evidence="4">
    <location>
        <position position="171"/>
    </location>
</feature>
<dbReference type="Gene3D" id="1.10.1040.10">
    <property type="entry name" value="N-(1-d-carboxylethyl)-l-norvaline Dehydrogenase, domain 2"/>
    <property type="match status" value="1"/>
</dbReference>
<protein>
    <submittedName>
        <fullName evidence="7">3-hydroxyisobutyrate dehydrogenase-like beta-hydroxyacid dehydrogenase</fullName>
    </submittedName>
</protein>
<organism evidence="7 8">
    <name type="scientific">Nocardia alba</name>
    <dbReference type="NCBI Taxonomy" id="225051"/>
    <lineage>
        <taxon>Bacteria</taxon>
        <taxon>Bacillati</taxon>
        <taxon>Actinomycetota</taxon>
        <taxon>Actinomycetes</taxon>
        <taxon>Mycobacteriales</taxon>
        <taxon>Nocardiaceae</taxon>
        <taxon>Nocardia</taxon>
    </lineage>
</organism>
<dbReference type="GO" id="GO:0051287">
    <property type="term" value="F:NAD binding"/>
    <property type="evidence" value="ECO:0007669"/>
    <property type="project" value="InterPro"/>
</dbReference>
<evidence type="ECO:0000256" key="1">
    <source>
        <dbReference type="ARBA" id="ARBA00009080"/>
    </source>
</evidence>
<dbReference type="PIRSF" id="PIRSF000103">
    <property type="entry name" value="HIBADH"/>
    <property type="match status" value="1"/>
</dbReference>
<dbReference type="Pfam" id="PF14833">
    <property type="entry name" value="NAD_binding_11"/>
    <property type="match status" value="1"/>
</dbReference>
<dbReference type="Proteomes" id="UP000294856">
    <property type="component" value="Unassembled WGS sequence"/>
</dbReference>
<dbReference type="InterPro" id="IPR015815">
    <property type="entry name" value="HIBADH-related"/>
</dbReference>
<dbReference type="InterPro" id="IPR036291">
    <property type="entry name" value="NAD(P)-bd_dom_sf"/>
</dbReference>
<dbReference type="InterPro" id="IPR029154">
    <property type="entry name" value="HIBADH-like_NADP-bd"/>
</dbReference>
<dbReference type="SUPFAM" id="SSF48179">
    <property type="entry name" value="6-phosphogluconate dehydrogenase C-terminal domain-like"/>
    <property type="match status" value="1"/>
</dbReference>
<evidence type="ECO:0000259" key="6">
    <source>
        <dbReference type="Pfam" id="PF14833"/>
    </source>
</evidence>
<dbReference type="InterPro" id="IPR013328">
    <property type="entry name" value="6PGD_dom2"/>
</dbReference>
<dbReference type="GO" id="GO:0016616">
    <property type="term" value="F:oxidoreductase activity, acting on the CH-OH group of donors, NAD or NADP as acceptor"/>
    <property type="evidence" value="ECO:0007669"/>
    <property type="project" value="TreeGrafter"/>
</dbReference>
<feature type="domain" description="3-hydroxyisobutyrate dehydrogenase-like NAD-binding" evidence="6">
    <location>
        <begin position="165"/>
        <end position="255"/>
    </location>
</feature>
<name>A0A4V2PBK4_9NOCA</name>
<evidence type="ECO:0000256" key="2">
    <source>
        <dbReference type="ARBA" id="ARBA00023002"/>
    </source>
</evidence>
<keyword evidence="3" id="KW-0520">NAD</keyword>
<comment type="similarity">
    <text evidence="1">Belongs to the HIBADH-related family.</text>
</comment>
<evidence type="ECO:0000313" key="7">
    <source>
        <dbReference type="EMBL" id="TCJ97615.1"/>
    </source>
</evidence>
<evidence type="ECO:0000256" key="3">
    <source>
        <dbReference type="ARBA" id="ARBA00023027"/>
    </source>
</evidence>
<dbReference type="EMBL" id="SMFR01000002">
    <property type="protein sequence ID" value="TCJ97615.1"/>
    <property type="molecule type" value="Genomic_DNA"/>
</dbReference>
<keyword evidence="8" id="KW-1185">Reference proteome</keyword>
<reference evidence="7 8" key="1">
    <citation type="submission" date="2019-03" db="EMBL/GenBank/DDBJ databases">
        <title>Genomic Encyclopedia of Type Strains, Phase IV (KMG-IV): sequencing the most valuable type-strain genomes for metagenomic binning, comparative biology and taxonomic classification.</title>
        <authorList>
            <person name="Goeker M."/>
        </authorList>
    </citation>
    <scope>NUCLEOTIDE SEQUENCE [LARGE SCALE GENOMIC DNA]</scope>
    <source>
        <strain evidence="7 8">DSM 44684</strain>
    </source>
</reference>
<evidence type="ECO:0000313" key="8">
    <source>
        <dbReference type="Proteomes" id="UP000294856"/>
    </source>
</evidence>
<accession>A0A4V2PBK4</accession>
<dbReference type="RefSeq" id="WP_067447020.1">
    <property type="nucleotide sequence ID" value="NZ_SMFR01000002.1"/>
</dbReference>
<evidence type="ECO:0000259" key="5">
    <source>
        <dbReference type="Pfam" id="PF03446"/>
    </source>
</evidence>
<dbReference type="Pfam" id="PF03446">
    <property type="entry name" value="NAD_binding_2"/>
    <property type="match status" value="1"/>
</dbReference>
<dbReference type="SUPFAM" id="SSF51735">
    <property type="entry name" value="NAD(P)-binding Rossmann-fold domains"/>
    <property type="match status" value="1"/>
</dbReference>
<evidence type="ECO:0000256" key="4">
    <source>
        <dbReference type="PIRSR" id="PIRSR000103-1"/>
    </source>
</evidence>
<comment type="caution">
    <text evidence="7">The sequence shown here is derived from an EMBL/GenBank/DDBJ whole genome shotgun (WGS) entry which is preliminary data.</text>
</comment>
<dbReference type="InterPro" id="IPR006115">
    <property type="entry name" value="6PGDH_NADP-bd"/>
</dbReference>
<dbReference type="OrthoDB" id="3185659at2"/>